<organism evidence="3 5">
    <name type="scientific">Ustilago bromivora</name>
    <dbReference type="NCBI Taxonomy" id="307758"/>
    <lineage>
        <taxon>Eukaryota</taxon>
        <taxon>Fungi</taxon>
        <taxon>Dikarya</taxon>
        <taxon>Basidiomycota</taxon>
        <taxon>Ustilaginomycotina</taxon>
        <taxon>Ustilaginomycetes</taxon>
        <taxon>Ustilaginales</taxon>
        <taxon>Ustilaginaceae</taxon>
        <taxon>Ustilago</taxon>
    </lineage>
</organism>
<feature type="region of interest" description="Disordered" evidence="1">
    <location>
        <begin position="1"/>
        <end position="102"/>
    </location>
</feature>
<dbReference type="OrthoDB" id="2524557at2759"/>
<protein>
    <recommendedName>
        <fullName evidence="2">BTB domain-containing protein</fullName>
    </recommendedName>
</protein>
<dbReference type="Gene3D" id="3.30.710.10">
    <property type="entry name" value="Potassium Channel Kv1.1, Chain A"/>
    <property type="match status" value="2"/>
</dbReference>
<dbReference type="InterPro" id="IPR011333">
    <property type="entry name" value="SKP1/BTB/POZ_sf"/>
</dbReference>
<sequence>MPSIQTSTSTPALLSRRSTVLAPPSLSTVTHLSSSPAPAQPSSTSSRPHPSQSHRRRDLNHSLSQPTAASPVSTRENISSSYTATTSTSGRTGASGEKDEGVVVHPTFRADAGEMRGDVLVRVEGVEFFVHKDVLMFASPFFRGALGGGWRENRLSTLLQAQQDVTVQNQEDTENVGDQEQQEETPEAEGSRKEREAEGTEHVVAVQECSNEEQGDGEGENVVGSGMGSELLGDTGDARPRSLLRASYHTGLWSQDDEPPSRSETTFTDAAEALSSTEVEEEKEDASVNDDEDGFEDDETDSQPQHPSGKPSQRPRRNSQSANAAGLRQVRSKSKHLATRLPLRKLESANRKQSIPARSTSKTLPQQDPKSPARERFESLATPPISRRSSDHAPSSTQPLGPTNPAQTTAGLPSRYRNIASVIDLAEESASTFHDFLYHTYPHLDLSVTWFNCGPLLRFSDKFQVPFLRRSCLTFLRAALAGKPIEAMRLAELHGFDDLYKEASRHVLDNFSSWDPQDLDRLSPATLLKLERKRTWFLERLLKLGLANPARDYECHPNCPDPKSCAKLLGEKWGQAYAGAVRYTPPQPSVVYRQLREAGWEGTGWGLSACQGAARVWVQGLFDRMFELGALHGSGRMFLSVKLDAAAGGGTGGIGRGLSREG</sequence>
<evidence type="ECO:0000313" key="3">
    <source>
        <dbReference type="EMBL" id="SAM84087.1"/>
    </source>
</evidence>
<proteinExistence type="predicted"/>
<reference evidence="4" key="3">
    <citation type="submission" date="2018-08" db="EMBL/GenBank/DDBJ databases">
        <authorList>
            <person name="Guldener U."/>
        </authorList>
    </citation>
    <scope>NUCLEOTIDE SEQUENCE</scope>
    <source>
        <strain evidence="4">UB2</strain>
    </source>
</reference>
<evidence type="ECO:0000313" key="5">
    <source>
        <dbReference type="Proteomes" id="UP000179920"/>
    </source>
</evidence>
<dbReference type="InterPro" id="IPR000210">
    <property type="entry name" value="BTB/POZ_dom"/>
</dbReference>
<feature type="compositionally biased region" description="Polar residues" evidence="1">
    <location>
        <begin position="392"/>
        <end position="411"/>
    </location>
</feature>
<feature type="compositionally biased region" description="Acidic residues" evidence="1">
    <location>
        <begin position="171"/>
        <end position="187"/>
    </location>
</feature>
<dbReference type="PROSITE" id="PS50097">
    <property type="entry name" value="BTB"/>
    <property type="match status" value="1"/>
</dbReference>
<dbReference type="Proteomes" id="UP000658997">
    <property type="component" value="Unassembled WGS sequence"/>
</dbReference>
<feature type="compositionally biased region" description="Polar residues" evidence="1">
    <location>
        <begin position="351"/>
        <end position="369"/>
    </location>
</feature>
<evidence type="ECO:0000313" key="4">
    <source>
        <dbReference type="EMBL" id="SYW79778.1"/>
    </source>
</evidence>
<dbReference type="CDD" id="cd18186">
    <property type="entry name" value="BTB_POZ_ZBTB_KLHL-like"/>
    <property type="match status" value="1"/>
</dbReference>
<accession>A0A1K0HBA9</accession>
<dbReference type="SMART" id="SM00225">
    <property type="entry name" value="BTB"/>
    <property type="match status" value="1"/>
</dbReference>
<feature type="compositionally biased region" description="Polar residues" evidence="1">
    <location>
        <begin position="61"/>
        <end position="78"/>
    </location>
</feature>
<dbReference type="Proteomes" id="UP000179920">
    <property type="component" value="Chromosome XII"/>
</dbReference>
<feature type="compositionally biased region" description="Basic and acidic residues" evidence="1">
    <location>
        <begin position="189"/>
        <end position="201"/>
    </location>
</feature>
<feature type="compositionally biased region" description="Low complexity" evidence="1">
    <location>
        <begin position="79"/>
        <end position="95"/>
    </location>
</feature>
<evidence type="ECO:0000259" key="2">
    <source>
        <dbReference type="PROSITE" id="PS50097"/>
    </source>
</evidence>
<reference evidence="5" key="2">
    <citation type="submission" date="2016-04" db="EMBL/GenBank/DDBJ databases">
        <authorList>
            <person name="Guldener U."/>
            <person name="Guldener U."/>
        </authorList>
    </citation>
    <scope>NUCLEOTIDE SEQUENCE [LARGE SCALE GENOMIC DNA]</scope>
    <source>
        <strain evidence="5">UB2112</strain>
    </source>
</reference>
<dbReference type="EMBL" id="LT558128">
    <property type="protein sequence ID" value="SAM84087.1"/>
    <property type="molecule type" value="Genomic_DNA"/>
</dbReference>
<gene>
    <name evidence="4" type="ORF">UBRO2_03197</name>
    <name evidence="3" type="ORF">UBRO_06422</name>
</gene>
<dbReference type="EMBL" id="ULHB01000057">
    <property type="protein sequence ID" value="SYW79778.1"/>
    <property type="molecule type" value="Genomic_DNA"/>
</dbReference>
<feature type="compositionally biased region" description="Polar residues" evidence="1">
    <location>
        <begin position="1"/>
        <end position="18"/>
    </location>
</feature>
<dbReference type="SUPFAM" id="SSF54695">
    <property type="entry name" value="POZ domain"/>
    <property type="match status" value="1"/>
</dbReference>
<reference evidence="3" key="1">
    <citation type="submission" date="2016-04" db="EMBL/GenBank/DDBJ databases">
        <authorList>
            <person name="Evans L.H."/>
            <person name="Alamgir A."/>
            <person name="Owens N."/>
            <person name="Weber N.D."/>
            <person name="Virtaneva K."/>
            <person name="Barbian K."/>
            <person name="Babar A."/>
            <person name="Rosenke K."/>
        </authorList>
    </citation>
    <scope>NUCLEOTIDE SEQUENCE</scope>
    <source>
        <strain evidence="3">UB2112</strain>
    </source>
</reference>
<feature type="compositionally biased region" description="Acidic residues" evidence="1">
    <location>
        <begin position="278"/>
        <end position="301"/>
    </location>
</feature>
<evidence type="ECO:0000313" key="6">
    <source>
        <dbReference type="Proteomes" id="UP000658997"/>
    </source>
</evidence>
<dbReference type="AlphaFoldDB" id="A0A1K0HBA9"/>
<evidence type="ECO:0000256" key="1">
    <source>
        <dbReference type="SAM" id="MobiDB-lite"/>
    </source>
</evidence>
<dbReference type="CDD" id="cd14733">
    <property type="entry name" value="BACK"/>
    <property type="match status" value="1"/>
</dbReference>
<feature type="compositionally biased region" description="Acidic residues" evidence="1">
    <location>
        <begin position="210"/>
        <end position="219"/>
    </location>
</feature>
<feature type="domain" description="BTB" evidence="2">
    <location>
        <begin position="117"/>
        <end position="176"/>
    </location>
</feature>
<feature type="compositionally biased region" description="Low complexity" evidence="1">
    <location>
        <begin position="33"/>
        <end position="51"/>
    </location>
</feature>
<feature type="region of interest" description="Disordered" evidence="1">
    <location>
        <begin position="251"/>
        <end position="413"/>
    </location>
</feature>
<keyword evidence="6" id="KW-1185">Reference proteome</keyword>
<name>A0A1K0HBA9_9BASI</name>
<feature type="region of interest" description="Disordered" evidence="1">
    <location>
        <begin position="167"/>
        <end position="238"/>
    </location>
</feature>